<sequence>MDKKVEDVNLVNQYIEATKDELKLLQQTTKIKWMKEGDKNSTFFHNVPKSRKHKSRAESICCEDGSRFLRDKVAEEFVSHFKNFLGNFVYVMPLRNLGDIAKLKLFEEDANSMITEVTDEDIKNAMFDIDSSKVAGLDRFTSCFFKKSWHCISKDICLGIKEYFNNGKILGEINATLIALVPKIDTPNKVLTLNQ</sequence>
<dbReference type="EMBL" id="BQNB010010161">
    <property type="protein sequence ID" value="GJS73527.1"/>
    <property type="molecule type" value="Genomic_DNA"/>
</dbReference>
<proteinExistence type="predicted"/>
<accession>A0ABQ4Y9E2</accession>
<evidence type="ECO:0008006" key="3">
    <source>
        <dbReference type="Google" id="ProtNLM"/>
    </source>
</evidence>
<gene>
    <name evidence="1" type="ORF">Tco_0706368</name>
</gene>
<protein>
    <recommendedName>
        <fullName evidence="3">RNA-directed DNA polymerase, eukaryota, reverse transcriptase zinc-binding domain protein</fullName>
    </recommendedName>
</protein>
<reference evidence="1" key="1">
    <citation type="journal article" date="2022" name="Int. J. Mol. Sci.">
        <title>Draft Genome of Tanacetum Coccineum: Genomic Comparison of Closely Related Tanacetum-Family Plants.</title>
        <authorList>
            <person name="Yamashiro T."/>
            <person name="Shiraishi A."/>
            <person name="Nakayama K."/>
            <person name="Satake H."/>
        </authorList>
    </citation>
    <scope>NUCLEOTIDE SEQUENCE</scope>
</reference>
<reference evidence="1" key="2">
    <citation type="submission" date="2022-01" db="EMBL/GenBank/DDBJ databases">
        <authorList>
            <person name="Yamashiro T."/>
            <person name="Shiraishi A."/>
            <person name="Satake H."/>
            <person name="Nakayama K."/>
        </authorList>
    </citation>
    <scope>NUCLEOTIDE SEQUENCE</scope>
</reference>
<dbReference type="Proteomes" id="UP001151760">
    <property type="component" value="Unassembled WGS sequence"/>
</dbReference>
<evidence type="ECO:0000313" key="1">
    <source>
        <dbReference type="EMBL" id="GJS73527.1"/>
    </source>
</evidence>
<name>A0ABQ4Y9E2_9ASTR</name>
<keyword evidence="2" id="KW-1185">Reference proteome</keyword>
<comment type="caution">
    <text evidence="1">The sequence shown here is derived from an EMBL/GenBank/DDBJ whole genome shotgun (WGS) entry which is preliminary data.</text>
</comment>
<organism evidence="1 2">
    <name type="scientific">Tanacetum coccineum</name>
    <dbReference type="NCBI Taxonomy" id="301880"/>
    <lineage>
        <taxon>Eukaryota</taxon>
        <taxon>Viridiplantae</taxon>
        <taxon>Streptophyta</taxon>
        <taxon>Embryophyta</taxon>
        <taxon>Tracheophyta</taxon>
        <taxon>Spermatophyta</taxon>
        <taxon>Magnoliopsida</taxon>
        <taxon>eudicotyledons</taxon>
        <taxon>Gunneridae</taxon>
        <taxon>Pentapetalae</taxon>
        <taxon>asterids</taxon>
        <taxon>campanulids</taxon>
        <taxon>Asterales</taxon>
        <taxon>Asteraceae</taxon>
        <taxon>Asteroideae</taxon>
        <taxon>Anthemideae</taxon>
        <taxon>Anthemidinae</taxon>
        <taxon>Tanacetum</taxon>
    </lineage>
</organism>
<evidence type="ECO:0000313" key="2">
    <source>
        <dbReference type="Proteomes" id="UP001151760"/>
    </source>
</evidence>